<dbReference type="InterPro" id="IPR000498">
    <property type="entry name" value="OmpA-like_TM_dom"/>
</dbReference>
<comment type="subcellular location">
    <subcellularLocation>
        <location evidence="1">Cell outer membrane</location>
    </subcellularLocation>
</comment>
<evidence type="ECO:0000256" key="2">
    <source>
        <dbReference type="SAM" id="SignalP"/>
    </source>
</evidence>
<dbReference type="RefSeq" id="WP_011311683.1">
    <property type="nucleotide sequence ID" value="NC_007404.1"/>
</dbReference>
<evidence type="ECO:0000313" key="5">
    <source>
        <dbReference type="Proteomes" id="UP000008291"/>
    </source>
</evidence>
<reference evidence="4 5" key="1">
    <citation type="journal article" date="2006" name="J. Bacteriol.">
        <title>The genome sequence of the obligately chemolithoautotrophic, facultatively anaerobic bacterium Thiobacillus denitrificans.</title>
        <authorList>
            <person name="Beller H.R."/>
            <person name="Chain P.S."/>
            <person name="Letain T.E."/>
            <person name="Chakicherla A."/>
            <person name="Larimer F.W."/>
            <person name="Richardson P.M."/>
            <person name="Coleman M.A."/>
            <person name="Wood A.P."/>
            <person name="Kelly D.P."/>
        </authorList>
    </citation>
    <scope>NUCLEOTIDE SEQUENCE [LARGE SCALE GENOMIC DNA]</scope>
    <source>
        <strain evidence="4 5">ATCC 25259</strain>
    </source>
</reference>
<dbReference type="GO" id="GO:0009279">
    <property type="term" value="C:cell outer membrane"/>
    <property type="evidence" value="ECO:0007669"/>
    <property type="project" value="UniProtKB-SubCell"/>
</dbReference>
<dbReference type="HOGENOM" id="CLU_115881_0_0_4"/>
<keyword evidence="2" id="KW-0732">Signal</keyword>
<dbReference type="OrthoDB" id="5360144at2"/>
<dbReference type="SUPFAM" id="SSF56925">
    <property type="entry name" value="OMPA-like"/>
    <property type="match status" value="1"/>
</dbReference>
<evidence type="ECO:0000259" key="3">
    <source>
        <dbReference type="Pfam" id="PF01389"/>
    </source>
</evidence>
<dbReference type="EMBL" id="CP000116">
    <property type="protein sequence ID" value="AAZ97124.1"/>
    <property type="molecule type" value="Genomic_DNA"/>
</dbReference>
<dbReference type="InterPro" id="IPR011250">
    <property type="entry name" value="OMP/PagP_B-barrel"/>
</dbReference>
<dbReference type="Gene3D" id="2.40.160.20">
    <property type="match status" value="1"/>
</dbReference>
<dbReference type="eggNOG" id="COG3637">
    <property type="taxonomic scope" value="Bacteria"/>
</dbReference>
<evidence type="ECO:0000256" key="1">
    <source>
        <dbReference type="ARBA" id="ARBA00004442"/>
    </source>
</evidence>
<gene>
    <name evidence="4" type="ordered locus">Tbd_1171</name>
</gene>
<feature type="chain" id="PRO_5004228957" description="Outer membrane protein OmpA-like transmembrane domain-containing protein" evidence="2">
    <location>
        <begin position="23"/>
        <end position="190"/>
    </location>
</feature>
<feature type="domain" description="Outer membrane protein OmpA-like transmembrane" evidence="3">
    <location>
        <begin position="32"/>
        <end position="190"/>
    </location>
</feature>
<sequence>MRKLLVSAALASAMAMSAPATAGFFDFTLAPYVGASAGESTTDSCITGTCDDADTAWKIYGGLEVNEFISMEVGYVELGEVEYSAPTGTRGTHGMILQLVGSYALGPKFTLLGRGGMNILNTEVEGAVAGARGNEGDTDVSWSLGLGAQYNLTKSVGLRVEWERYFEVGDPDSTGEADIDLLTAGVVFKF</sequence>
<dbReference type="STRING" id="292415.Tbd_1171"/>
<evidence type="ECO:0000313" key="4">
    <source>
        <dbReference type="EMBL" id="AAZ97124.1"/>
    </source>
</evidence>
<dbReference type="KEGG" id="tbd:Tbd_1171"/>
<dbReference type="Pfam" id="PF01389">
    <property type="entry name" value="OmpA_membrane"/>
    <property type="match status" value="1"/>
</dbReference>
<name>Q3SJN0_THIDA</name>
<protein>
    <recommendedName>
        <fullName evidence="3">Outer membrane protein OmpA-like transmembrane domain-containing protein</fullName>
    </recommendedName>
</protein>
<organism evidence="4 5">
    <name type="scientific">Thiobacillus denitrificans (strain ATCC 25259 / T1)</name>
    <dbReference type="NCBI Taxonomy" id="292415"/>
    <lineage>
        <taxon>Bacteria</taxon>
        <taxon>Pseudomonadati</taxon>
        <taxon>Pseudomonadota</taxon>
        <taxon>Betaproteobacteria</taxon>
        <taxon>Nitrosomonadales</taxon>
        <taxon>Thiobacillaceae</taxon>
        <taxon>Thiobacillus</taxon>
    </lineage>
</organism>
<proteinExistence type="predicted"/>
<accession>Q3SJN0</accession>
<dbReference type="AlphaFoldDB" id="Q3SJN0"/>
<keyword evidence="5" id="KW-1185">Reference proteome</keyword>
<dbReference type="Proteomes" id="UP000008291">
    <property type="component" value="Chromosome"/>
</dbReference>
<feature type="signal peptide" evidence="2">
    <location>
        <begin position="1"/>
        <end position="22"/>
    </location>
</feature>